<dbReference type="GO" id="GO:0005524">
    <property type="term" value="F:ATP binding"/>
    <property type="evidence" value="ECO:0007669"/>
    <property type="project" value="UniProtKB-KW"/>
</dbReference>
<feature type="domain" description="AAA+ ATPase" evidence="1">
    <location>
        <begin position="110"/>
        <end position="242"/>
    </location>
</feature>
<gene>
    <name evidence="2" type="ORF">QUW28_02340</name>
</gene>
<dbReference type="Proteomes" id="UP001529421">
    <property type="component" value="Unassembled WGS sequence"/>
</dbReference>
<evidence type="ECO:0000259" key="1">
    <source>
        <dbReference type="SMART" id="SM00382"/>
    </source>
</evidence>
<dbReference type="EMBL" id="JAUDDZ010000002">
    <property type="protein sequence ID" value="MDM8274342.1"/>
    <property type="molecule type" value="Genomic_DNA"/>
</dbReference>
<reference evidence="3" key="1">
    <citation type="submission" date="2023-06" db="EMBL/GenBank/DDBJ databases">
        <title>Identification and characterization of horizontal gene transfer across gut microbiota members of farm animals based on homology search.</title>
        <authorList>
            <person name="Zeman M."/>
            <person name="Kubasova T."/>
            <person name="Jahodarova E."/>
            <person name="Nykrynova M."/>
            <person name="Rychlik I."/>
        </authorList>
    </citation>
    <scope>NUCLEOTIDE SEQUENCE [LARGE SCALE GENOMIC DNA]</scope>
    <source>
        <strain evidence="3">154_Feed</strain>
    </source>
</reference>
<dbReference type="InterPro" id="IPR050168">
    <property type="entry name" value="AAA_ATPase_domain"/>
</dbReference>
<name>A0ABT7V768_9ACTN</name>
<comment type="caution">
    <text evidence="2">The sequence shown here is derived from an EMBL/GenBank/DDBJ whole genome shotgun (WGS) entry which is preliminary data.</text>
</comment>
<evidence type="ECO:0000313" key="3">
    <source>
        <dbReference type="Proteomes" id="UP001529421"/>
    </source>
</evidence>
<dbReference type="Gene3D" id="3.40.50.300">
    <property type="entry name" value="P-loop containing nucleotide triphosphate hydrolases"/>
    <property type="match status" value="1"/>
</dbReference>
<dbReference type="PANTHER" id="PTHR23077">
    <property type="entry name" value="AAA-FAMILY ATPASE"/>
    <property type="match status" value="1"/>
</dbReference>
<dbReference type="InterPro" id="IPR003959">
    <property type="entry name" value="ATPase_AAA_core"/>
</dbReference>
<sequence>MATNDQVKQLAKAHYSGDDDAFRSCLLQIAAYEAKRGHAQAAREFKALAEQQRQKAKIVNLTQIEGLFQVAYPTIPLNRLIVSDVLMAKLQRVIDEYRQRGKLADYGYANRRRILLEGAPGTGKTMTAAVIAAELSLPLFTVQMDKLITKYMGETSVKLRQIFSAIERNVGVYLFDEFDAIGADRSLDNEVGEMRRILNSFLQFIESDSSDSIIIAATNNRQMLDPALFRRFDDVLHYELPTTEEAKHIIDSVIGGYDTTFYASNELAEKASLLCQAEIVQVCNDAIKGSLLSGESVTEDMISALLGERLGVYKVDQKVS</sequence>
<organism evidence="2 3">
    <name type="scientific">Enorma phocaeensis</name>
    <dbReference type="NCBI Taxonomy" id="1871019"/>
    <lineage>
        <taxon>Bacteria</taxon>
        <taxon>Bacillati</taxon>
        <taxon>Actinomycetota</taxon>
        <taxon>Coriobacteriia</taxon>
        <taxon>Coriobacteriales</taxon>
        <taxon>Coriobacteriaceae</taxon>
        <taxon>Enorma</taxon>
    </lineage>
</organism>
<reference evidence="2 3" key="2">
    <citation type="submission" date="2023-06" db="EMBL/GenBank/DDBJ databases">
        <authorList>
            <person name="Zeman M."/>
            <person name="Kubasova T."/>
            <person name="Jahodarova E."/>
            <person name="Nykrynova M."/>
            <person name="Rychlik I."/>
        </authorList>
    </citation>
    <scope>NUCLEOTIDE SEQUENCE [LARGE SCALE GENOMIC DNA]</scope>
    <source>
        <strain evidence="2 3">154_Feed</strain>
    </source>
</reference>
<dbReference type="InterPro" id="IPR027417">
    <property type="entry name" value="P-loop_NTPase"/>
</dbReference>
<dbReference type="RefSeq" id="WP_273356139.1">
    <property type="nucleotide sequence ID" value="NZ_JAUDDZ010000002.1"/>
</dbReference>
<dbReference type="Pfam" id="PF00004">
    <property type="entry name" value="AAA"/>
    <property type="match status" value="1"/>
</dbReference>
<accession>A0ABT7V768</accession>
<dbReference type="CDD" id="cd19481">
    <property type="entry name" value="RecA-like_protease"/>
    <property type="match status" value="1"/>
</dbReference>
<proteinExistence type="predicted"/>
<protein>
    <submittedName>
        <fullName evidence="2">ATP-binding protein</fullName>
    </submittedName>
</protein>
<keyword evidence="2" id="KW-0547">Nucleotide-binding</keyword>
<keyword evidence="2" id="KW-0067">ATP-binding</keyword>
<dbReference type="SMART" id="SM00382">
    <property type="entry name" value="AAA"/>
    <property type="match status" value="1"/>
</dbReference>
<keyword evidence="3" id="KW-1185">Reference proteome</keyword>
<evidence type="ECO:0000313" key="2">
    <source>
        <dbReference type="EMBL" id="MDM8274342.1"/>
    </source>
</evidence>
<dbReference type="PANTHER" id="PTHR23077:SF198">
    <property type="entry name" value="ATP-DEPENDENT ZINC METALLOPROTEASE FTSH"/>
    <property type="match status" value="1"/>
</dbReference>
<dbReference type="SUPFAM" id="SSF52540">
    <property type="entry name" value="P-loop containing nucleoside triphosphate hydrolases"/>
    <property type="match status" value="1"/>
</dbReference>
<dbReference type="InterPro" id="IPR003593">
    <property type="entry name" value="AAA+_ATPase"/>
</dbReference>